<dbReference type="STRING" id="3469.A0A4Y7LDW3"/>
<evidence type="ECO:0000256" key="1">
    <source>
        <dbReference type="ARBA" id="ARBA00004141"/>
    </source>
</evidence>
<evidence type="ECO:0000256" key="8">
    <source>
        <dbReference type="RuleBase" id="RU280816"/>
    </source>
</evidence>
<feature type="region of interest" description="Disordered" evidence="9">
    <location>
        <begin position="443"/>
        <end position="582"/>
    </location>
</feature>
<comment type="domain">
    <text evidence="8">The C-terminus contains a calmodulin-binding domain, which binds calmodulin in a calcium-dependent fashion.</text>
</comment>
<dbReference type="Gramene" id="RZC83684">
    <property type="protein sequence ID" value="RZC83684"/>
    <property type="gene ID" value="C5167_046472"/>
</dbReference>
<organism evidence="11 12">
    <name type="scientific">Papaver somniferum</name>
    <name type="common">Opium poppy</name>
    <dbReference type="NCBI Taxonomy" id="3469"/>
    <lineage>
        <taxon>Eukaryota</taxon>
        <taxon>Viridiplantae</taxon>
        <taxon>Streptophyta</taxon>
        <taxon>Embryophyta</taxon>
        <taxon>Tracheophyta</taxon>
        <taxon>Spermatophyta</taxon>
        <taxon>Magnoliopsida</taxon>
        <taxon>Ranunculales</taxon>
        <taxon>Papaveraceae</taxon>
        <taxon>Papaveroideae</taxon>
        <taxon>Papaver</taxon>
    </lineage>
</organism>
<keyword evidence="6 8" id="KW-0472">Membrane</keyword>
<protein>
    <recommendedName>
        <fullName evidence="8">MLO-like protein</fullName>
    </recommendedName>
</protein>
<evidence type="ECO:0000313" key="11">
    <source>
        <dbReference type="EMBL" id="RZC83684.1"/>
    </source>
</evidence>
<keyword evidence="5 8" id="KW-1133">Transmembrane helix</keyword>
<dbReference type="InterPro" id="IPR004326">
    <property type="entry name" value="Mlo"/>
</dbReference>
<gene>
    <name evidence="8" type="primary">MLO</name>
    <name evidence="11" type="ORF">C5167_046472</name>
</gene>
<evidence type="ECO:0000256" key="2">
    <source>
        <dbReference type="ARBA" id="ARBA00006574"/>
    </source>
</evidence>
<feature type="transmembrane region" description="Helical" evidence="10">
    <location>
        <begin position="17"/>
        <end position="40"/>
    </location>
</feature>
<feature type="transmembrane region" description="Helical" evidence="10">
    <location>
        <begin position="351"/>
        <end position="372"/>
    </location>
</feature>
<dbReference type="EMBL" id="CM010725">
    <property type="protein sequence ID" value="RZC83684.1"/>
    <property type="molecule type" value="Genomic_DNA"/>
</dbReference>
<proteinExistence type="inferred from homology"/>
<dbReference type="PANTHER" id="PTHR31942:SF128">
    <property type="entry name" value="MLO-LIKE PROTEIN"/>
    <property type="match status" value="1"/>
</dbReference>
<dbReference type="Pfam" id="PF03094">
    <property type="entry name" value="Mlo"/>
    <property type="match status" value="1"/>
</dbReference>
<feature type="transmembrane region" description="Helical" evidence="10">
    <location>
        <begin position="295"/>
        <end position="317"/>
    </location>
</feature>
<comment type="subcellular location">
    <subcellularLocation>
        <location evidence="1 8">Membrane</location>
        <topology evidence="1 8">Multi-pass membrane protein</topology>
    </subcellularLocation>
</comment>
<feature type="transmembrane region" description="Helical" evidence="10">
    <location>
        <begin position="52"/>
        <end position="73"/>
    </location>
</feature>
<dbReference type="PANTHER" id="PTHR31942">
    <property type="entry name" value="MLO-LIKE PROTEIN 1"/>
    <property type="match status" value="1"/>
</dbReference>
<keyword evidence="7 8" id="KW-0568">Pathogenesis-related protein</keyword>
<evidence type="ECO:0000313" key="12">
    <source>
        <dbReference type="Proteomes" id="UP000316621"/>
    </source>
</evidence>
<feature type="transmembrane region" description="Helical" evidence="10">
    <location>
        <begin position="142"/>
        <end position="163"/>
    </location>
</feature>
<sequence length="582" mass="67025">MAGETTYDRSLEETPTWAVAVVCFGIVLVSIIIEHVLELIGEWFHKKHKKALYEALMVVKTELMLLGFISLLLTFTQDYIIQLCIPKKVGNTWHPCPIKEEKKKGYTYEEKYCGKQAQISNVWFHILQGKVPLVSKTAIHQLHIFIFVLAVCHVLYCIFTMALGRAKMRKWNNWEKETKSAEYQFTHDPDRFRYARDTTFGRRHMSIWSRSTILLWITCFFRQFVRSVPKVDYLTLRHGFIMAHLAPQSAIQFDFQKYMRRSLDEDFKVVVGISPVLWFFSLLFLMASTNGWRSYLWLPFIPLIIVLAVGTKLQVIITQMGLHVQDRGDVVQGVPTVKPADDLFWFRSPRLILYLIHFVLFQNAFQVAFFIYTTYEFGLNSCYHQKAADVAIRISMGIFVQILCSYVTLPLYALVTQMGSNMKTAIFNPTVAVALKKWHHQAKKQIKESRKGTPTSSMPSTPHYGMSPVHLLHNKNHRSSEANSPQMSPMHRNYMGAANDHWDSESPSPMHDDSSHNDAFRARLGPNEERRVSPSELIPMPNLPPVRSGNERSGERESTDQHEISIGSASTKHFSFAKRPSV</sequence>
<keyword evidence="3 8" id="KW-0812">Transmembrane</keyword>
<feature type="transmembrane region" description="Helical" evidence="10">
    <location>
        <begin position="392"/>
        <end position="415"/>
    </location>
</feature>
<accession>A0A4Y7LDW3</accession>
<keyword evidence="4 8" id="KW-0611">Plant defense</keyword>
<feature type="transmembrane region" description="Helical" evidence="10">
    <location>
        <begin position="267"/>
        <end position="289"/>
    </location>
</feature>
<evidence type="ECO:0000256" key="7">
    <source>
        <dbReference type="ARBA" id="ARBA00023265"/>
    </source>
</evidence>
<comment type="similarity">
    <text evidence="2 8">Belongs to the MLO family.</text>
</comment>
<dbReference type="AlphaFoldDB" id="A0A4Y7LDW3"/>
<reference evidence="11 12" key="1">
    <citation type="journal article" date="2018" name="Science">
        <title>The opium poppy genome and morphinan production.</title>
        <authorList>
            <person name="Guo L."/>
            <person name="Winzer T."/>
            <person name="Yang X."/>
            <person name="Li Y."/>
            <person name="Ning Z."/>
            <person name="He Z."/>
            <person name="Teodor R."/>
            <person name="Lu Y."/>
            <person name="Bowser T.A."/>
            <person name="Graham I.A."/>
            <person name="Ye K."/>
        </authorList>
    </citation>
    <scope>NUCLEOTIDE SEQUENCE [LARGE SCALE GENOMIC DNA]</scope>
    <source>
        <strain evidence="12">cv. HN1</strain>
        <tissue evidence="11">Leaves</tissue>
    </source>
</reference>
<evidence type="ECO:0000256" key="3">
    <source>
        <dbReference type="ARBA" id="ARBA00022692"/>
    </source>
</evidence>
<dbReference type="GO" id="GO:0006952">
    <property type="term" value="P:defense response"/>
    <property type="evidence" value="ECO:0007669"/>
    <property type="project" value="UniProtKB-KW"/>
</dbReference>
<evidence type="ECO:0000256" key="10">
    <source>
        <dbReference type="SAM" id="Phobius"/>
    </source>
</evidence>
<name>A0A4Y7LDW3_PAPSO</name>
<comment type="function">
    <text evidence="8">May be involved in modulation of pathogen defense and leaf cell death.</text>
</comment>
<evidence type="ECO:0000256" key="6">
    <source>
        <dbReference type="ARBA" id="ARBA00023136"/>
    </source>
</evidence>
<dbReference type="GO" id="GO:0005516">
    <property type="term" value="F:calmodulin binding"/>
    <property type="evidence" value="ECO:0007669"/>
    <property type="project" value="UniProtKB-KW"/>
</dbReference>
<keyword evidence="12" id="KW-1185">Reference proteome</keyword>
<dbReference type="OMA" id="CFHERIE"/>
<evidence type="ECO:0000256" key="5">
    <source>
        <dbReference type="ARBA" id="ARBA00022989"/>
    </source>
</evidence>
<dbReference type="Proteomes" id="UP000316621">
    <property type="component" value="Chromosome 11"/>
</dbReference>
<feature type="compositionally biased region" description="Basic and acidic residues" evidence="9">
    <location>
        <begin position="500"/>
        <end position="533"/>
    </location>
</feature>
<keyword evidence="8" id="KW-0112">Calmodulin-binding</keyword>
<evidence type="ECO:0000256" key="9">
    <source>
        <dbReference type="SAM" id="MobiDB-lite"/>
    </source>
</evidence>
<dbReference type="GO" id="GO:0016020">
    <property type="term" value="C:membrane"/>
    <property type="evidence" value="ECO:0007669"/>
    <property type="project" value="UniProtKB-SubCell"/>
</dbReference>
<feature type="compositionally biased region" description="Basic and acidic residues" evidence="9">
    <location>
        <begin position="549"/>
        <end position="563"/>
    </location>
</feature>
<evidence type="ECO:0000256" key="4">
    <source>
        <dbReference type="ARBA" id="ARBA00022821"/>
    </source>
</evidence>